<gene>
    <name evidence="1" type="ORF">BDR25DRAFT_123143</name>
</gene>
<organism evidence="1 2">
    <name type="scientific">Lindgomyces ingoldianus</name>
    <dbReference type="NCBI Taxonomy" id="673940"/>
    <lineage>
        <taxon>Eukaryota</taxon>
        <taxon>Fungi</taxon>
        <taxon>Dikarya</taxon>
        <taxon>Ascomycota</taxon>
        <taxon>Pezizomycotina</taxon>
        <taxon>Dothideomycetes</taxon>
        <taxon>Pleosporomycetidae</taxon>
        <taxon>Pleosporales</taxon>
        <taxon>Lindgomycetaceae</taxon>
        <taxon>Lindgomyces</taxon>
    </lineage>
</organism>
<feature type="non-terminal residue" evidence="1">
    <location>
        <position position="666"/>
    </location>
</feature>
<sequence>IKGHAVTTTKLPSTSATNLAYVIFTSGSTGKPKGVMIEHRSVIRLVKNSNVVSRLPQNAQIAHLSNLAFDASTWEIYAALLNGGTIICIDYFTSVDVKALRTVFAKEHICATMLPPALLKQVLAISPDMLRDVDLLFVAGDRLEGQDAVKAQALVPEGVYNAYGPTENAVLSTIYNVRQGDQFVGSVPIGRPVSNSGAFVMDRQQQLVSGGVIGELIVTGDGLARGYTDSKLDVNRFVNVCLGGNSVRAYRTGDRVRIRPKDGQIEFLGRMDYQIKIRGHRIEPAEIEHAILRCYVADDAAVVINCQEGQEPEMVGFVAVKSQVEIEIEENENENENKVTDWADHFELRTYEDIGTIDLSTVGRDFMGWTSMYDGSIIPKVQMQEWLDDTMRTILGEQPAGDVLEIGTGTGMILFNLGTGLKSYVGLEPSKSAATFVNKAIEMTPTLAGKAVVHVGTATDVGSLKNLRPELVVINSVAQYFPSPEYLSKVVETLVRLPGVRRVVFGDMRSWAINTQFLASRALHALGGDRATKNQVREKMAEIGVREEELLVDPTFFTELTSRLFDCVSYVEILPKLMGATNELSAYRYAAVIHVHSSEMPPVHMIKKNAWHDYYLSKMDRSTLLNLLKSSPIDQPIAVSNIPYRKTIFERHLLESLEDDESTEDC</sequence>
<proteinExistence type="predicted"/>
<protein>
    <submittedName>
        <fullName evidence="1">AMP-binding-domain-containing protein</fullName>
    </submittedName>
</protein>
<accession>A0ACB6Q7Z0</accession>
<comment type="caution">
    <text evidence="1">The sequence shown here is derived from an EMBL/GenBank/DDBJ whole genome shotgun (WGS) entry which is preliminary data.</text>
</comment>
<dbReference type="Proteomes" id="UP000799755">
    <property type="component" value="Unassembled WGS sequence"/>
</dbReference>
<reference evidence="1" key="1">
    <citation type="journal article" date="2020" name="Stud. Mycol.">
        <title>101 Dothideomycetes genomes: a test case for predicting lifestyles and emergence of pathogens.</title>
        <authorList>
            <person name="Haridas S."/>
            <person name="Albert R."/>
            <person name="Binder M."/>
            <person name="Bloem J."/>
            <person name="Labutti K."/>
            <person name="Salamov A."/>
            <person name="Andreopoulos B."/>
            <person name="Baker S."/>
            <person name="Barry K."/>
            <person name="Bills G."/>
            <person name="Bluhm B."/>
            <person name="Cannon C."/>
            <person name="Castanera R."/>
            <person name="Culley D."/>
            <person name="Daum C."/>
            <person name="Ezra D."/>
            <person name="Gonzalez J."/>
            <person name="Henrissat B."/>
            <person name="Kuo A."/>
            <person name="Liang C."/>
            <person name="Lipzen A."/>
            <person name="Lutzoni F."/>
            <person name="Magnuson J."/>
            <person name="Mondo S."/>
            <person name="Nolan M."/>
            <person name="Ohm R."/>
            <person name="Pangilinan J."/>
            <person name="Park H.-J."/>
            <person name="Ramirez L."/>
            <person name="Alfaro M."/>
            <person name="Sun H."/>
            <person name="Tritt A."/>
            <person name="Yoshinaga Y."/>
            <person name="Zwiers L.-H."/>
            <person name="Turgeon B."/>
            <person name="Goodwin S."/>
            <person name="Spatafora J."/>
            <person name="Crous P."/>
            <person name="Grigoriev I."/>
        </authorList>
    </citation>
    <scope>NUCLEOTIDE SEQUENCE</scope>
    <source>
        <strain evidence="1">ATCC 200398</strain>
    </source>
</reference>
<name>A0ACB6Q7Z0_9PLEO</name>
<evidence type="ECO:0000313" key="2">
    <source>
        <dbReference type="Proteomes" id="UP000799755"/>
    </source>
</evidence>
<dbReference type="EMBL" id="MU003566">
    <property type="protein sequence ID" value="KAF2462698.1"/>
    <property type="molecule type" value="Genomic_DNA"/>
</dbReference>
<keyword evidence="2" id="KW-1185">Reference proteome</keyword>
<evidence type="ECO:0000313" key="1">
    <source>
        <dbReference type="EMBL" id="KAF2462698.1"/>
    </source>
</evidence>
<feature type="non-terminal residue" evidence="1">
    <location>
        <position position="1"/>
    </location>
</feature>